<reference evidence="3 4" key="1">
    <citation type="submission" date="2019-08" db="EMBL/GenBank/DDBJ databases">
        <title>Deep-cultivation of Planctomycetes and their phenomic and genomic characterization uncovers novel biology.</title>
        <authorList>
            <person name="Wiegand S."/>
            <person name="Jogler M."/>
            <person name="Boedeker C."/>
            <person name="Pinto D."/>
            <person name="Vollmers J."/>
            <person name="Rivas-Marin E."/>
            <person name="Kohn T."/>
            <person name="Peeters S.H."/>
            <person name="Heuer A."/>
            <person name="Rast P."/>
            <person name="Oberbeckmann S."/>
            <person name="Bunk B."/>
            <person name="Jeske O."/>
            <person name="Meyerdierks A."/>
            <person name="Storesund J.E."/>
            <person name="Kallscheuer N."/>
            <person name="Luecker S."/>
            <person name="Lage O.M."/>
            <person name="Pohl T."/>
            <person name="Merkel B.J."/>
            <person name="Hornburger P."/>
            <person name="Mueller R.-W."/>
            <person name="Bruemmer F."/>
            <person name="Labrenz M."/>
            <person name="Spormann A.M."/>
            <person name="Op den Camp H."/>
            <person name="Overmann J."/>
            <person name="Amann R."/>
            <person name="Jetten M.S.M."/>
            <person name="Mascher T."/>
            <person name="Medema M.H."/>
            <person name="Devos D.P."/>
            <person name="Kaster A.-K."/>
            <person name="Ovreas L."/>
            <person name="Rohde M."/>
            <person name="Galperin M.Y."/>
            <person name="Jogler C."/>
        </authorList>
    </citation>
    <scope>NUCLEOTIDE SEQUENCE [LARGE SCALE GENOMIC DNA]</scope>
    <source>
        <strain evidence="3 4">OJF2</strain>
    </source>
</reference>
<feature type="domain" description="Transposase DDE" evidence="2">
    <location>
        <begin position="36"/>
        <end position="102"/>
    </location>
</feature>
<dbReference type="KEGG" id="agv:OJF2_63290"/>
<sequence length="168" mass="17953">MVIAGANVVEQRLLAETLEAIVVERPEPSADEPQNLCLDKGYDDPRSEEAATAAGYAPHIRRIGEEEKAVDTSKGHKPRRWVVERTFAWLSKCRGLLVRYEKSDINYLEPGKGVRNRFSVFWGALSAAPSIPGPVAPPSPPAIPGGHRGSPGAGSSASPPPPQGSAPR</sequence>
<dbReference type="AlphaFoldDB" id="A0A5B9WAQ5"/>
<keyword evidence="4" id="KW-1185">Reference proteome</keyword>
<accession>A0A5B9WAQ5</accession>
<feature type="compositionally biased region" description="Pro residues" evidence="1">
    <location>
        <begin position="158"/>
        <end position="168"/>
    </location>
</feature>
<dbReference type="Proteomes" id="UP000324233">
    <property type="component" value="Chromosome"/>
</dbReference>
<evidence type="ECO:0000313" key="3">
    <source>
        <dbReference type="EMBL" id="QEH37738.1"/>
    </source>
</evidence>
<feature type="region of interest" description="Disordered" evidence="1">
    <location>
        <begin position="129"/>
        <end position="168"/>
    </location>
</feature>
<dbReference type="EMBL" id="CP042997">
    <property type="protein sequence ID" value="QEH37738.1"/>
    <property type="molecule type" value="Genomic_DNA"/>
</dbReference>
<evidence type="ECO:0000313" key="4">
    <source>
        <dbReference type="Proteomes" id="UP000324233"/>
    </source>
</evidence>
<gene>
    <name evidence="3" type="ORF">OJF2_63290</name>
</gene>
<organism evidence="3 4">
    <name type="scientific">Aquisphaera giovannonii</name>
    <dbReference type="NCBI Taxonomy" id="406548"/>
    <lineage>
        <taxon>Bacteria</taxon>
        <taxon>Pseudomonadati</taxon>
        <taxon>Planctomycetota</taxon>
        <taxon>Planctomycetia</taxon>
        <taxon>Isosphaerales</taxon>
        <taxon>Isosphaeraceae</taxon>
        <taxon>Aquisphaera</taxon>
    </lineage>
</organism>
<name>A0A5B9WAQ5_9BACT</name>
<feature type="compositionally biased region" description="Pro residues" evidence="1">
    <location>
        <begin position="131"/>
        <end position="143"/>
    </location>
</feature>
<evidence type="ECO:0000259" key="2">
    <source>
        <dbReference type="Pfam" id="PF13586"/>
    </source>
</evidence>
<dbReference type="Pfam" id="PF13586">
    <property type="entry name" value="DDE_Tnp_1_2"/>
    <property type="match status" value="1"/>
</dbReference>
<dbReference type="InterPro" id="IPR025668">
    <property type="entry name" value="Tnp_DDE_dom"/>
</dbReference>
<dbReference type="PANTHER" id="PTHR30007:SF0">
    <property type="entry name" value="TRANSPOSASE"/>
    <property type="match status" value="1"/>
</dbReference>
<protein>
    <recommendedName>
        <fullName evidence="2">Transposase DDE domain-containing protein</fullName>
    </recommendedName>
</protein>
<dbReference type="PANTHER" id="PTHR30007">
    <property type="entry name" value="PHP DOMAIN PROTEIN"/>
    <property type="match status" value="1"/>
</dbReference>
<evidence type="ECO:0000256" key="1">
    <source>
        <dbReference type="SAM" id="MobiDB-lite"/>
    </source>
</evidence>
<proteinExistence type="predicted"/>